<protein>
    <submittedName>
        <fullName evidence="2">Uncharacterized protein</fullName>
    </submittedName>
</protein>
<evidence type="ECO:0000256" key="1">
    <source>
        <dbReference type="SAM" id="MobiDB-lite"/>
    </source>
</evidence>
<dbReference type="AlphaFoldDB" id="A0A5B9P941"/>
<sequence>MTKDAPEVENKLVEFGNTAKAIPYYAVFRPGEEPHHFDGNFLTVGAKGFLDTAGISWSEVTPLNQVKGKDTPNAELKSTADVMASPAG</sequence>
<feature type="region of interest" description="Disordered" evidence="1">
    <location>
        <begin position="66"/>
        <end position="88"/>
    </location>
</feature>
<dbReference type="KEGG" id="mff:MFFC18_27030"/>
<accession>A0A5B9P941</accession>
<evidence type="ECO:0000313" key="3">
    <source>
        <dbReference type="Proteomes" id="UP000322214"/>
    </source>
</evidence>
<proteinExistence type="predicted"/>
<dbReference type="Proteomes" id="UP000322214">
    <property type="component" value="Chromosome"/>
</dbReference>
<keyword evidence="3" id="KW-1185">Reference proteome</keyword>
<evidence type="ECO:0000313" key="2">
    <source>
        <dbReference type="EMBL" id="QEG22818.1"/>
    </source>
</evidence>
<reference evidence="2 3" key="1">
    <citation type="submission" date="2019-08" db="EMBL/GenBank/DDBJ databases">
        <title>Deep-cultivation of Planctomycetes and their phenomic and genomic characterization uncovers novel biology.</title>
        <authorList>
            <person name="Wiegand S."/>
            <person name="Jogler M."/>
            <person name="Boedeker C."/>
            <person name="Pinto D."/>
            <person name="Vollmers J."/>
            <person name="Rivas-Marin E."/>
            <person name="Kohn T."/>
            <person name="Peeters S.H."/>
            <person name="Heuer A."/>
            <person name="Rast P."/>
            <person name="Oberbeckmann S."/>
            <person name="Bunk B."/>
            <person name="Jeske O."/>
            <person name="Meyerdierks A."/>
            <person name="Storesund J.E."/>
            <person name="Kallscheuer N."/>
            <person name="Luecker S."/>
            <person name="Lage O.M."/>
            <person name="Pohl T."/>
            <person name="Merkel B.J."/>
            <person name="Hornburger P."/>
            <person name="Mueller R.-W."/>
            <person name="Bruemmer F."/>
            <person name="Labrenz M."/>
            <person name="Spormann A.M."/>
            <person name="Op den Camp H."/>
            <person name="Overmann J."/>
            <person name="Amann R."/>
            <person name="Jetten M.S.M."/>
            <person name="Mascher T."/>
            <person name="Medema M.H."/>
            <person name="Devos D.P."/>
            <person name="Kaster A.-K."/>
            <person name="Ovreas L."/>
            <person name="Rohde M."/>
            <person name="Galperin M.Y."/>
            <person name="Jogler C."/>
        </authorList>
    </citation>
    <scope>NUCLEOTIDE SEQUENCE [LARGE SCALE GENOMIC DNA]</scope>
    <source>
        <strain evidence="2 3">FC18</strain>
    </source>
</reference>
<organism evidence="2 3">
    <name type="scientific">Mariniblastus fucicola</name>
    <dbReference type="NCBI Taxonomy" id="980251"/>
    <lineage>
        <taxon>Bacteria</taxon>
        <taxon>Pseudomonadati</taxon>
        <taxon>Planctomycetota</taxon>
        <taxon>Planctomycetia</taxon>
        <taxon>Pirellulales</taxon>
        <taxon>Pirellulaceae</taxon>
        <taxon>Mariniblastus</taxon>
    </lineage>
</organism>
<dbReference type="RefSeq" id="WP_075084287.1">
    <property type="nucleotide sequence ID" value="NZ_CP042912.1"/>
</dbReference>
<dbReference type="STRING" id="980251.GCA_001642875_01492"/>
<gene>
    <name evidence="2" type="ORF">MFFC18_27030</name>
</gene>
<name>A0A5B9P941_9BACT</name>
<dbReference type="EMBL" id="CP042912">
    <property type="protein sequence ID" value="QEG22818.1"/>
    <property type="molecule type" value="Genomic_DNA"/>
</dbReference>